<comment type="catalytic activity">
    <reaction evidence="7">
        <text>shikimate + ATP = 3-phosphoshikimate + ADP + H(+)</text>
        <dbReference type="Rhea" id="RHEA:13121"/>
        <dbReference type="ChEBI" id="CHEBI:15378"/>
        <dbReference type="ChEBI" id="CHEBI:30616"/>
        <dbReference type="ChEBI" id="CHEBI:36208"/>
        <dbReference type="ChEBI" id="CHEBI:145989"/>
        <dbReference type="ChEBI" id="CHEBI:456216"/>
        <dbReference type="EC" id="2.7.1.71"/>
    </reaction>
</comment>
<dbReference type="Pfam" id="PF01202">
    <property type="entry name" value="SKI"/>
    <property type="match status" value="1"/>
</dbReference>
<dbReference type="InterPro" id="IPR000623">
    <property type="entry name" value="Shikimate_kinase/TSH1"/>
</dbReference>
<dbReference type="GO" id="GO:0009423">
    <property type="term" value="P:chorismate biosynthetic process"/>
    <property type="evidence" value="ECO:0007669"/>
    <property type="project" value="UniProtKB-UniRule"/>
</dbReference>
<dbReference type="PANTHER" id="PTHR21087">
    <property type="entry name" value="SHIKIMATE KINASE"/>
    <property type="match status" value="1"/>
</dbReference>
<dbReference type="InterPro" id="IPR027417">
    <property type="entry name" value="P-loop_NTPase"/>
</dbReference>
<keyword evidence="6 7" id="KW-0057">Aromatic amino acid biosynthesis</keyword>
<gene>
    <name evidence="7" type="primary">aroK</name>
    <name evidence="8" type="ORF">G7058_01480</name>
</gene>
<comment type="caution">
    <text evidence="7">Lacks conserved residue(s) required for the propagation of feature annotation.</text>
</comment>
<feature type="binding site" evidence="7">
    <location>
        <position position="16"/>
    </location>
    <ligand>
        <name>Mg(2+)</name>
        <dbReference type="ChEBI" id="CHEBI:18420"/>
    </ligand>
</feature>
<name>A0A6G7WEW5_9LACT</name>
<evidence type="ECO:0000313" key="8">
    <source>
        <dbReference type="EMBL" id="QIK50834.1"/>
    </source>
</evidence>
<keyword evidence="5 7" id="KW-0067">ATP-binding</keyword>
<keyword evidence="4 7" id="KW-0418">Kinase</keyword>
<evidence type="ECO:0000256" key="3">
    <source>
        <dbReference type="ARBA" id="ARBA00022741"/>
    </source>
</evidence>
<comment type="cofactor">
    <cofactor evidence="7">
        <name>Mg(2+)</name>
        <dbReference type="ChEBI" id="CHEBI:18420"/>
    </cofactor>
    <text evidence="7">Binds 1 Mg(2+) ion per subunit.</text>
</comment>
<keyword evidence="7" id="KW-0460">Magnesium</keyword>
<reference evidence="8 9" key="1">
    <citation type="journal article" date="2017" name="Int. J. Syst. Evol. Microbiol.">
        <title>Jeotgalibaca porci sp. nov. and Jeotgalibaca arthritidis sp. nov., isolated from pigs, and emended description of the genus Jeotgalibaca.</title>
        <authorList>
            <person name="Zamora L."/>
            <person name="Perez-Sancho M."/>
            <person name="Dominguez L."/>
            <person name="Fernandez-Garayzabal J.F."/>
            <person name="Vela A.I."/>
        </authorList>
    </citation>
    <scope>NUCLEOTIDE SEQUENCE [LARGE SCALE GENOMIC DNA]</scope>
    <source>
        <strain evidence="8 9">CCUG 69148</strain>
    </source>
</reference>
<dbReference type="GO" id="GO:0004765">
    <property type="term" value="F:shikimate kinase activity"/>
    <property type="evidence" value="ECO:0007669"/>
    <property type="project" value="UniProtKB-UniRule"/>
</dbReference>
<feature type="binding site" evidence="7">
    <location>
        <begin position="12"/>
        <end position="17"/>
    </location>
    <ligand>
        <name>ATP</name>
        <dbReference type="ChEBI" id="CHEBI:30616"/>
    </ligand>
</feature>
<proteinExistence type="inferred from homology"/>
<keyword evidence="1 7" id="KW-0028">Amino-acid biosynthesis</keyword>
<dbReference type="UniPathway" id="UPA00053">
    <property type="reaction ID" value="UER00088"/>
</dbReference>
<dbReference type="KEGG" id="jpo:G7058_01480"/>
<dbReference type="HAMAP" id="MF_00109">
    <property type="entry name" value="Shikimate_kinase"/>
    <property type="match status" value="1"/>
</dbReference>
<dbReference type="EMBL" id="CP049889">
    <property type="protein sequence ID" value="QIK50834.1"/>
    <property type="molecule type" value="Genomic_DNA"/>
</dbReference>
<organism evidence="8 9">
    <name type="scientific">Jeotgalibaca porci</name>
    <dbReference type="NCBI Taxonomy" id="1868793"/>
    <lineage>
        <taxon>Bacteria</taxon>
        <taxon>Bacillati</taxon>
        <taxon>Bacillota</taxon>
        <taxon>Bacilli</taxon>
        <taxon>Lactobacillales</taxon>
        <taxon>Carnobacteriaceae</taxon>
        <taxon>Jeotgalibaca</taxon>
    </lineage>
</organism>
<dbReference type="CDD" id="cd00464">
    <property type="entry name" value="SK"/>
    <property type="match status" value="1"/>
</dbReference>
<protein>
    <recommendedName>
        <fullName evidence="7">Shikimate kinase</fullName>
        <shortName evidence="7">SK</shortName>
        <ecNumber evidence="7">2.7.1.71</ecNumber>
    </recommendedName>
</protein>
<keyword evidence="3 7" id="KW-0547">Nucleotide-binding</keyword>
<keyword evidence="7" id="KW-0963">Cytoplasm</keyword>
<evidence type="ECO:0000256" key="5">
    <source>
        <dbReference type="ARBA" id="ARBA00022840"/>
    </source>
</evidence>
<evidence type="ECO:0000256" key="1">
    <source>
        <dbReference type="ARBA" id="ARBA00022605"/>
    </source>
</evidence>
<comment type="function">
    <text evidence="7">Catalyzes the specific phosphorylation of the 3-hydroxyl group of shikimic acid using ATP as a cosubstrate.</text>
</comment>
<dbReference type="Proteomes" id="UP000501830">
    <property type="component" value="Chromosome"/>
</dbReference>
<keyword evidence="9" id="KW-1185">Reference proteome</keyword>
<comment type="subcellular location">
    <subcellularLocation>
        <location evidence="7">Cytoplasm</location>
    </subcellularLocation>
</comment>
<dbReference type="PRINTS" id="PR01100">
    <property type="entry name" value="SHIKIMTKNASE"/>
</dbReference>
<feature type="binding site" evidence="7">
    <location>
        <position position="34"/>
    </location>
    <ligand>
        <name>substrate</name>
    </ligand>
</feature>
<dbReference type="GeneID" id="94551928"/>
<dbReference type="AlphaFoldDB" id="A0A6G7WEW5"/>
<sequence>MKENIVLIGMPGSGKSTLARMLSNKLRMPMIDLDTEIETYTQKEISQLFEIGESHFRDIETEVAKKFALKKNLIISTGGGIILREENMRALQKNGIVIFLNRHIEKISDDVQIATRPLLKDGVERLQKLYVERIDLYHKYAHITIENNDNLIMALNEIIEALNAYVQKGTANEI</sequence>
<dbReference type="InterPro" id="IPR031322">
    <property type="entry name" value="Shikimate/glucono_kinase"/>
</dbReference>
<evidence type="ECO:0000313" key="9">
    <source>
        <dbReference type="Proteomes" id="UP000501830"/>
    </source>
</evidence>
<evidence type="ECO:0000256" key="6">
    <source>
        <dbReference type="ARBA" id="ARBA00023141"/>
    </source>
</evidence>
<dbReference type="EC" id="2.7.1.71" evidence="7"/>
<evidence type="ECO:0000256" key="2">
    <source>
        <dbReference type="ARBA" id="ARBA00022679"/>
    </source>
</evidence>
<evidence type="ECO:0000256" key="4">
    <source>
        <dbReference type="ARBA" id="ARBA00022777"/>
    </source>
</evidence>
<feature type="binding site" evidence="7">
    <location>
        <position position="57"/>
    </location>
    <ligand>
        <name>substrate</name>
    </ligand>
</feature>
<accession>A0A6G7WEW5</accession>
<dbReference type="GO" id="GO:0005829">
    <property type="term" value="C:cytosol"/>
    <property type="evidence" value="ECO:0007669"/>
    <property type="project" value="TreeGrafter"/>
</dbReference>
<keyword evidence="7" id="KW-0479">Metal-binding</keyword>
<feature type="binding site" evidence="7">
    <location>
        <position position="79"/>
    </location>
    <ligand>
        <name>substrate</name>
    </ligand>
</feature>
<comment type="pathway">
    <text evidence="7">Metabolic intermediate biosynthesis; chorismate biosynthesis; chorismate from D-erythrose 4-phosphate and phosphoenolpyruvate: step 5/7.</text>
</comment>
<feature type="binding site" evidence="7">
    <location>
        <position position="133"/>
    </location>
    <ligand>
        <name>substrate</name>
    </ligand>
</feature>
<comment type="subunit">
    <text evidence="7">Monomer.</text>
</comment>
<dbReference type="GO" id="GO:0000287">
    <property type="term" value="F:magnesium ion binding"/>
    <property type="evidence" value="ECO:0007669"/>
    <property type="project" value="UniProtKB-UniRule"/>
</dbReference>
<dbReference type="GO" id="GO:0009073">
    <property type="term" value="P:aromatic amino acid family biosynthetic process"/>
    <property type="evidence" value="ECO:0007669"/>
    <property type="project" value="UniProtKB-KW"/>
</dbReference>
<feature type="binding site" evidence="7">
    <location>
        <position position="116"/>
    </location>
    <ligand>
        <name>ATP</name>
        <dbReference type="ChEBI" id="CHEBI:30616"/>
    </ligand>
</feature>
<dbReference type="RefSeq" id="WP_166061873.1">
    <property type="nucleotide sequence ID" value="NZ_CP049889.1"/>
</dbReference>
<dbReference type="SUPFAM" id="SSF52540">
    <property type="entry name" value="P-loop containing nucleoside triphosphate hydrolases"/>
    <property type="match status" value="1"/>
</dbReference>
<evidence type="ECO:0000256" key="7">
    <source>
        <dbReference type="HAMAP-Rule" id="MF_00109"/>
    </source>
</evidence>
<dbReference type="PANTHER" id="PTHR21087:SF16">
    <property type="entry name" value="SHIKIMATE KINASE 1, CHLOROPLASTIC"/>
    <property type="match status" value="1"/>
</dbReference>
<keyword evidence="2 7" id="KW-0808">Transferase</keyword>
<dbReference type="GO" id="GO:0008652">
    <property type="term" value="P:amino acid biosynthetic process"/>
    <property type="evidence" value="ECO:0007669"/>
    <property type="project" value="UniProtKB-KW"/>
</dbReference>
<dbReference type="Gene3D" id="3.40.50.300">
    <property type="entry name" value="P-loop containing nucleotide triphosphate hydrolases"/>
    <property type="match status" value="1"/>
</dbReference>
<dbReference type="GO" id="GO:0005524">
    <property type="term" value="F:ATP binding"/>
    <property type="evidence" value="ECO:0007669"/>
    <property type="project" value="UniProtKB-UniRule"/>
</dbReference>
<comment type="similarity">
    <text evidence="7">Belongs to the shikimate kinase family.</text>
</comment>